<comment type="caution">
    <text evidence="1">The sequence shown here is derived from an EMBL/GenBank/DDBJ whole genome shotgun (WGS) entry which is preliminary data.</text>
</comment>
<protein>
    <submittedName>
        <fullName evidence="1">Uncharacterized protein DUF4249</fullName>
    </submittedName>
</protein>
<accession>A0A495J379</accession>
<organism evidence="1 2">
    <name type="scientific">Mucilaginibacter gracilis</name>
    <dbReference type="NCBI Taxonomy" id="423350"/>
    <lineage>
        <taxon>Bacteria</taxon>
        <taxon>Pseudomonadati</taxon>
        <taxon>Bacteroidota</taxon>
        <taxon>Sphingobacteriia</taxon>
        <taxon>Sphingobacteriales</taxon>
        <taxon>Sphingobacteriaceae</taxon>
        <taxon>Mucilaginibacter</taxon>
    </lineage>
</organism>
<dbReference type="RefSeq" id="WP_246001615.1">
    <property type="nucleotide sequence ID" value="NZ_RBKU01000001.1"/>
</dbReference>
<sequence>MNILSAFRKSFKLCGVVSVTALLATSCTRVVDLQLGTDTGKLVVEGNITNVKGVQSVKLTQNVAFTSTNVYPAVSGATVAVSDNKGNTYQMTEAPAGTYSVSQLAGIPGNVYTLNVLTNGKSYTATSTLLAVVTLDSVTSKNTVINASKNRKQITVHYQDPLGVANQYRFVMYVNGVQVKSVFAYNDNFNDGKYAHTDLRQTDIDIYPGDTVLVEMQCIDSSIYTYWYTLMQQQPNGPGGGVTPTNPPTNITPAALGYFSAHTTQSISIVVKP</sequence>
<reference evidence="1 2" key="1">
    <citation type="submission" date="2018-10" db="EMBL/GenBank/DDBJ databases">
        <title>Genomic Encyclopedia of Archaeal and Bacterial Type Strains, Phase II (KMG-II): from individual species to whole genera.</title>
        <authorList>
            <person name="Goeker M."/>
        </authorList>
    </citation>
    <scope>NUCLEOTIDE SEQUENCE [LARGE SCALE GENOMIC DNA]</scope>
    <source>
        <strain evidence="1 2">DSM 18602</strain>
    </source>
</reference>
<proteinExistence type="predicted"/>
<dbReference type="AlphaFoldDB" id="A0A495J379"/>
<dbReference type="Pfam" id="PF14054">
    <property type="entry name" value="DUF4249"/>
    <property type="match status" value="1"/>
</dbReference>
<dbReference type="InterPro" id="IPR025345">
    <property type="entry name" value="DUF4249"/>
</dbReference>
<gene>
    <name evidence="1" type="ORF">BDD43_3487</name>
</gene>
<name>A0A495J379_9SPHI</name>
<dbReference type="EMBL" id="RBKU01000001">
    <property type="protein sequence ID" value="RKR83283.1"/>
    <property type="molecule type" value="Genomic_DNA"/>
</dbReference>
<dbReference type="Proteomes" id="UP000268007">
    <property type="component" value="Unassembled WGS sequence"/>
</dbReference>
<evidence type="ECO:0000313" key="1">
    <source>
        <dbReference type="EMBL" id="RKR83283.1"/>
    </source>
</evidence>
<evidence type="ECO:0000313" key="2">
    <source>
        <dbReference type="Proteomes" id="UP000268007"/>
    </source>
</evidence>
<keyword evidence="2" id="KW-1185">Reference proteome</keyword>